<comment type="caution">
    <text evidence="1">The sequence shown here is derived from an EMBL/GenBank/DDBJ whole genome shotgun (WGS) entry which is preliminary data.</text>
</comment>
<protein>
    <submittedName>
        <fullName evidence="1">Uncharacterized protein</fullName>
    </submittedName>
</protein>
<sequence>MVDDCRSPIKSTFNRYLSVAGFDRASALLNACIGTESPLTSLLTCPMTRKFVSIRQDPDYINFRIVSERTVGQLKSTDVKVARP</sequence>
<dbReference type="Proteomes" id="UP000663852">
    <property type="component" value="Unassembled WGS sequence"/>
</dbReference>
<gene>
    <name evidence="1" type="ORF">EDS130_LOCUS25220</name>
</gene>
<evidence type="ECO:0000313" key="1">
    <source>
        <dbReference type="EMBL" id="CAF1198456.1"/>
    </source>
</evidence>
<proteinExistence type="predicted"/>
<dbReference type="AlphaFoldDB" id="A0A814W7D3"/>
<accession>A0A814W7D3</accession>
<evidence type="ECO:0000313" key="2">
    <source>
        <dbReference type="Proteomes" id="UP000663852"/>
    </source>
</evidence>
<dbReference type="EMBL" id="CAJNOJ010000147">
    <property type="protein sequence ID" value="CAF1198456.1"/>
    <property type="molecule type" value="Genomic_DNA"/>
</dbReference>
<name>A0A814W7D3_ADIRI</name>
<reference evidence="1" key="1">
    <citation type="submission" date="2021-02" db="EMBL/GenBank/DDBJ databases">
        <authorList>
            <person name="Nowell W R."/>
        </authorList>
    </citation>
    <scope>NUCLEOTIDE SEQUENCE</scope>
</reference>
<organism evidence="1 2">
    <name type="scientific">Adineta ricciae</name>
    <name type="common">Rotifer</name>
    <dbReference type="NCBI Taxonomy" id="249248"/>
    <lineage>
        <taxon>Eukaryota</taxon>
        <taxon>Metazoa</taxon>
        <taxon>Spiralia</taxon>
        <taxon>Gnathifera</taxon>
        <taxon>Rotifera</taxon>
        <taxon>Eurotatoria</taxon>
        <taxon>Bdelloidea</taxon>
        <taxon>Adinetida</taxon>
        <taxon>Adinetidae</taxon>
        <taxon>Adineta</taxon>
    </lineage>
</organism>